<dbReference type="InterPro" id="IPR029063">
    <property type="entry name" value="SAM-dependent_MTases_sf"/>
</dbReference>
<evidence type="ECO:0000313" key="8">
    <source>
        <dbReference type="Proteomes" id="UP000275256"/>
    </source>
</evidence>
<evidence type="ECO:0000256" key="1">
    <source>
        <dbReference type="ARBA" id="ARBA00022603"/>
    </source>
</evidence>
<feature type="domain" description="Release factor glutamine methyltransferase N-terminal" evidence="6">
    <location>
        <begin position="5"/>
        <end position="72"/>
    </location>
</feature>
<dbReference type="PROSITE" id="PS00092">
    <property type="entry name" value="N6_MTASE"/>
    <property type="match status" value="1"/>
</dbReference>
<evidence type="ECO:0000256" key="3">
    <source>
        <dbReference type="ARBA" id="ARBA00022691"/>
    </source>
</evidence>
<dbReference type="Proteomes" id="UP000275256">
    <property type="component" value="Unassembled WGS sequence"/>
</dbReference>
<gene>
    <name evidence="7" type="primary">prmC</name>
    <name evidence="7" type="ORF">EAX62_12030</name>
</gene>
<keyword evidence="1 7" id="KW-0489">Methyltransferase</keyword>
<dbReference type="Gene3D" id="1.10.8.10">
    <property type="entry name" value="DNA helicase RuvA subunit, C-terminal domain"/>
    <property type="match status" value="1"/>
</dbReference>
<dbReference type="Pfam" id="PF17827">
    <property type="entry name" value="PrmC_N"/>
    <property type="match status" value="1"/>
</dbReference>
<evidence type="ECO:0000256" key="4">
    <source>
        <dbReference type="SAM" id="MobiDB-lite"/>
    </source>
</evidence>
<dbReference type="Pfam" id="PF13649">
    <property type="entry name" value="Methyltransf_25"/>
    <property type="match status" value="1"/>
</dbReference>
<dbReference type="InterPro" id="IPR040758">
    <property type="entry name" value="PrmC_N"/>
</dbReference>
<dbReference type="EC" id="2.1.1.297" evidence="7"/>
<evidence type="ECO:0000256" key="2">
    <source>
        <dbReference type="ARBA" id="ARBA00022679"/>
    </source>
</evidence>
<dbReference type="Gene3D" id="3.40.50.150">
    <property type="entry name" value="Vaccinia Virus protein VP39"/>
    <property type="match status" value="1"/>
</dbReference>
<dbReference type="EMBL" id="REFW01000003">
    <property type="protein sequence ID" value="RMB58846.1"/>
    <property type="molecule type" value="Genomic_DNA"/>
</dbReference>
<feature type="domain" description="Methyltransferase" evidence="5">
    <location>
        <begin position="115"/>
        <end position="184"/>
    </location>
</feature>
<keyword evidence="2 7" id="KW-0808">Transferase</keyword>
<dbReference type="GO" id="GO:0003676">
    <property type="term" value="F:nucleic acid binding"/>
    <property type="evidence" value="ECO:0007669"/>
    <property type="project" value="InterPro"/>
</dbReference>
<dbReference type="GO" id="GO:0032259">
    <property type="term" value="P:methylation"/>
    <property type="evidence" value="ECO:0007669"/>
    <property type="project" value="UniProtKB-KW"/>
</dbReference>
<dbReference type="AlphaFoldDB" id="A0A3M0GNI4"/>
<keyword evidence="3" id="KW-0949">S-adenosyl-L-methionine</keyword>
<feature type="region of interest" description="Disordered" evidence="4">
    <location>
        <begin position="268"/>
        <end position="291"/>
    </location>
</feature>
<comment type="caution">
    <text evidence="7">The sequence shown here is derived from an EMBL/GenBank/DDBJ whole genome shotgun (WGS) entry which is preliminary data.</text>
</comment>
<reference evidence="7 8" key="1">
    <citation type="submission" date="2018-10" db="EMBL/GenBank/DDBJ databases">
        <title>Tessaracoccus antarcticuss sp. nov., isolated from sediment.</title>
        <authorList>
            <person name="Zhou L.Y."/>
            <person name="Du Z.J."/>
        </authorList>
    </citation>
    <scope>NUCLEOTIDE SEQUENCE [LARGE SCALE GENOMIC DNA]</scope>
    <source>
        <strain evidence="7 8">JDX10</strain>
    </source>
</reference>
<dbReference type="InterPro" id="IPR002052">
    <property type="entry name" value="DNA_methylase_N6_adenine_CS"/>
</dbReference>
<dbReference type="InterPro" id="IPR004556">
    <property type="entry name" value="HemK-like"/>
</dbReference>
<organism evidence="7 8">
    <name type="scientific">Tessaracoccus antarcticus</name>
    <dbReference type="NCBI Taxonomy" id="2479848"/>
    <lineage>
        <taxon>Bacteria</taxon>
        <taxon>Bacillati</taxon>
        <taxon>Actinomycetota</taxon>
        <taxon>Actinomycetes</taxon>
        <taxon>Propionibacteriales</taxon>
        <taxon>Propionibacteriaceae</taxon>
        <taxon>Tessaracoccus</taxon>
    </lineage>
</organism>
<name>A0A3M0GNI4_9ACTN</name>
<dbReference type="InterPro" id="IPR019874">
    <property type="entry name" value="RF_methyltr_PrmC"/>
</dbReference>
<evidence type="ECO:0000313" key="7">
    <source>
        <dbReference type="EMBL" id="RMB58846.1"/>
    </source>
</evidence>
<dbReference type="InterPro" id="IPR041698">
    <property type="entry name" value="Methyltransf_25"/>
</dbReference>
<dbReference type="PANTHER" id="PTHR18895">
    <property type="entry name" value="HEMK METHYLTRANSFERASE"/>
    <property type="match status" value="1"/>
</dbReference>
<evidence type="ECO:0000259" key="5">
    <source>
        <dbReference type="Pfam" id="PF13649"/>
    </source>
</evidence>
<dbReference type="CDD" id="cd02440">
    <property type="entry name" value="AdoMet_MTases"/>
    <property type="match status" value="1"/>
</dbReference>
<dbReference type="GO" id="GO:0102559">
    <property type="term" value="F:peptide chain release factor N(5)-glutamine methyltransferase activity"/>
    <property type="evidence" value="ECO:0007669"/>
    <property type="project" value="UniProtKB-EC"/>
</dbReference>
<keyword evidence="8" id="KW-1185">Reference proteome</keyword>
<dbReference type="InterPro" id="IPR050320">
    <property type="entry name" value="N5-glutamine_MTase"/>
</dbReference>
<dbReference type="NCBIfam" id="TIGR03534">
    <property type="entry name" value="RF_mod_PrmC"/>
    <property type="match status" value="1"/>
</dbReference>
<accession>A0A3M0GNI4</accession>
<dbReference type="OrthoDB" id="9800643at2"/>
<dbReference type="PANTHER" id="PTHR18895:SF74">
    <property type="entry name" value="MTRF1L RELEASE FACTOR GLUTAMINE METHYLTRANSFERASE"/>
    <property type="match status" value="1"/>
</dbReference>
<evidence type="ECO:0000259" key="6">
    <source>
        <dbReference type="Pfam" id="PF17827"/>
    </source>
</evidence>
<sequence length="291" mass="30946">MRAHDAMARAAARLQSAGLPSPVPDARVMLTHLVGATHGLLLAPDLTAEQGEAFEAMVERRAAGEPVQHITGVAPFRYEELRVGPGVFIPRPETEHLVDLALQVLAGRPPGQRRVVELCAGSGAITLSLAREIGGVELHAVELSEAAWPYLQENLRGVDVELVLGDMRDAFRALDGTVDLVVANPPYVPETDRLLLPGDVVGGDPDMALFSGADGLDALHVVRDVARRLLRPGGSVVAEHDEKQSVAVTALFGAPDFDHTVDLPDLTGRPRYVSAQRTRGVQGSDMAGLTP</sequence>
<dbReference type="RefSeq" id="WP_121901966.1">
    <property type="nucleotide sequence ID" value="NZ_REFW01000003.1"/>
</dbReference>
<dbReference type="SUPFAM" id="SSF53335">
    <property type="entry name" value="S-adenosyl-L-methionine-dependent methyltransferases"/>
    <property type="match status" value="1"/>
</dbReference>
<dbReference type="NCBIfam" id="TIGR00536">
    <property type="entry name" value="hemK_fam"/>
    <property type="match status" value="1"/>
</dbReference>
<protein>
    <submittedName>
        <fullName evidence="7">Peptide chain release factor N(5)-glutamine methyltransferase</fullName>
        <ecNumber evidence="7">2.1.1.297</ecNumber>
    </submittedName>
</protein>
<proteinExistence type="predicted"/>